<protein>
    <submittedName>
        <fullName evidence="11">Peptidoglycan/LPS O-acetylase OafA/YrhL</fullName>
    </submittedName>
</protein>
<dbReference type="InterPro" id="IPR002656">
    <property type="entry name" value="Acyl_transf_3_dom"/>
</dbReference>
<dbReference type="EMBL" id="QJJS01000024">
    <property type="protein sequence ID" value="PXW92405.1"/>
    <property type="molecule type" value="Genomic_DNA"/>
</dbReference>
<feature type="transmembrane region" description="Helical" evidence="8">
    <location>
        <begin position="77"/>
        <end position="97"/>
    </location>
</feature>
<evidence type="ECO:0000256" key="4">
    <source>
        <dbReference type="ARBA" id="ARBA00022692"/>
    </source>
</evidence>
<keyword evidence="7" id="KW-0012">Acyltransferase</keyword>
<dbReference type="PANTHER" id="PTHR23028">
    <property type="entry name" value="ACETYLTRANSFERASE"/>
    <property type="match status" value="1"/>
</dbReference>
<dbReference type="Gene3D" id="3.40.50.1110">
    <property type="entry name" value="SGNH hydrolase"/>
    <property type="match status" value="1"/>
</dbReference>
<organism evidence="11 12">
    <name type="scientific">Sphaerotilus hippei</name>
    <dbReference type="NCBI Taxonomy" id="744406"/>
    <lineage>
        <taxon>Bacteria</taxon>
        <taxon>Pseudomonadati</taxon>
        <taxon>Pseudomonadota</taxon>
        <taxon>Betaproteobacteria</taxon>
        <taxon>Burkholderiales</taxon>
        <taxon>Sphaerotilaceae</taxon>
        <taxon>Sphaerotilus</taxon>
    </lineage>
</organism>
<dbReference type="GO" id="GO:0016788">
    <property type="term" value="F:hydrolase activity, acting on ester bonds"/>
    <property type="evidence" value="ECO:0007669"/>
    <property type="project" value="UniProtKB-ARBA"/>
</dbReference>
<evidence type="ECO:0000256" key="3">
    <source>
        <dbReference type="ARBA" id="ARBA00022679"/>
    </source>
</evidence>
<comment type="caution">
    <text evidence="11">The sequence shown here is derived from an EMBL/GenBank/DDBJ whole genome shotgun (WGS) entry which is preliminary data.</text>
</comment>
<dbReference type="Proteomes" id="UP000247811">
    <property type="component" value="Unassembled WGS sequence"/>
</dbReference>
<dbReference type="GO" id="GO:0005886">
    <property type="term" value="C:plasma membrane"/>
    <property type="evidence" value="ECO:0007669"/>
    <property type="project" value="UniProtKB-SubCell"/>
</dbReference>
<feature type="transmembrane region" description="Helical" evidence="8">
    <location>
        <begin position="353"/>
        <end position="374"/>
    </location>
</feature>
<dbReference type="InterPro" id="IPR036514">
    <property type="entry name" value="SGNH_hydro_sf"/>
</dbReference>
<dbReference type="RefSeq" id="WP_110402333.1">
    <property type="nucleotide sequence ID" value="NZ_QJJS01000024.1"/>
</dbReference>
<feature type="transmembrane region" description="Helical" evidence="8">
    <location>
        <begin position="168"/>
        <end position="187"/>
    </location>
</feature>
<evidence type="ECO:0000256" key="7">
    <source>
        <dbReference type="ARBA" id="ARBA00023315"/>
    </source>
</evidence>
<evidence type="ECO:0000259" key="10">
    <source>
        <dbReference type="Pfam" id="PF19040"/>
    </source>
</evidence>
<dbReference type="InterPro" id="IPR043968">
    <property type="entry name" value="SGNH"/>
</dbReference>
<name>A0A318GX89_9BURK</name>
<feature type="transmembrane region" description="Helical" evidence="8">
    <location>
        <begin position="277"/>
        <end position="297"/>
    </location>
</feature>
<evidence type="ECO:0000313" key="12">
    <source>
        <dbReference type="Proteomes" id="UP000247811"/>
    </source>
</evidence>
<dbReference type="Pfam" id="PF01757">
    <property type="entry name" value="Acyl_transf_3"/>
    <property type="match status" value="1"/>
</dbReference>
<sequence length="630" mass="69278">MTTSPQAYRADIDGLRALAVLPVVAFHAGVSGIPGGFVGVDVFLVISGFLITAILAREIERGEFSLWRFYDRRIRRIVPALITMFAAVWLVGALVLYPPEMRLLGESMAAALLSVANLYFWQTINYFNPGDTVLLLHTWSLGVEEQFYLVFPLLLAWLHRRGQAPLRLLLIVLALSLVASSIGVFHWRSATFYLLPTRAWELLVGACLALWRPSFRIAPLLRQAMGAAGLALILFAMLHFNKDGAFPGLRALFPCVGAALIILAGSPGGSSLVNQLLSTRPLVFIGLISYSLYLWHWPVMVFQNTAALFFPDTTPAALVQVGVIVLSIVLATASWWFIERPFRGAWGLSRRTAMGLAGGGTAVALTMSGVAAALPQSFPTHGDASVAVVASYLDYPQDAGTRVGTCFLLPEDRQEQFDPATCLRSDPARKNYLLVGDSHAAHLLPGLTRAWPQANIMQATAAGCLPVVGWQTGISSCVRFMRDTFDQRLWAQPVDAVLLSARWSEHSLDEASRTLAWLQRKGMRTIVFGPVPRYDMAVPRLLANAVRSGDPDLLRRHMDPGLDRLDRQMADLAHRHGARYISVFRSLCASGQCLSQTPELIPMQYDRSHLTIEGSELLVRQWLRSGVLGP</sequence>
<reference evidence="11 12" key="1">
    <citation type="submission" date="2018-05" db="EMBL/GenBank/DDBJ databases">
        <title>Genomic Encyclopedia of Type Strains, Phase IV (KMG-IV): sequencing the most valuable type-strain genomes for metagenomic binning, comparative biology and taxonomic classification.</title>
        <authorList>
            <person name="Goeker M."/>
        </authorList>
    </citation>
    <scope>NUCLEOTIDE SEQUENCE [LARGE SCALE GENOMIC DNA]</scope>
    <source>
        <strain evidence="11 12">DSM 566</strain>
    </source>
</reference>
<accession>A0A318GX89</accession>
<feature type="transmembrane region" description="Helical" evidence="8">
    <location>
        <begin position="317"/>
        <end position="338"/>
    </location>
</feature>
<feature type="transmembrane region" description="Helical" evidence="8">
    <location>
        <begin position="36"/>
        <end position="56"/>
    </location>
</feature>
<gene>
    <name evidence="11" type="ORF">C7444_12414</name>
</gene>
<keyword evidence="12" id="KW-1185">Reference proteome</keyword>
<dbReference type="SUPFAM" id="SSF52266">
    <property type="entry name" value="SGNH hydrolase"/>
    <property type="match status" value="1"/>
</dbReference>
<comment type="subcellular location">
    <subcellularLocation>
        <location evidence="1">Cell membrane</location>
        <topology evidence="1">Multi-pass membrane protein</topology>
    </subcellularLocation>
</comment>
<dbReference type="GO" id="GO:0009103">
    <property type="term" value="P:lipopolysaccharide biosynthetic process"/>
    <property type="evidence" value="ECO:0007669"/>
    <property type="project" value="TreeGrafter"/>
</dbReference>
<feature type="transmembrane region" description="Helical" evidence="8">
    <location>
        <begin position="223"/>
        <end position="240"/>
    </location>
</feature>
<evidence type="ECO:0000256" key="1">
    <source>
        <dbReference type="ARBA" id="ARBA00004651"/>
    </source>
</evidence>
<dbReference type="PANTHER" id="PTHR23028:SF53">
    <property type="entry name" value="ACYL_TRANSF_3 DOMAIN-CONTAINING PROTEIN"/>
    <property type="match status" value="1"/>
</dbReference>
<evidence type="ECO:0000256" key="2">
    <source>
        <dbReference type="ARBA" id="ARBA00022475"/>
    </source>
</evidence>
<dbReference type="InterPro" id="IPR050879">
    <property type="entry name" value="Acyltransferase_3"/>
</dbReference>
<keyword evidence="6 8" id="KW-0472">Membrane</keyword>
<evidence type="ECO:0000259" key="9">
    <source>
        <dbReference type="Pfam" id="PF01757"/>
    </source>
</evidence>
<feature type="transmembrane region" description="Helical" evidence="8">
    <location>
        <begin position="193"/>
        <end position="211"/>
    </location>
</feature>
<keyword evidence="2" id="KW-1003">Cell membrane</keyword>
<evidence type="ECO:0000256" key="6">
    <source>
        <dbReference type="ARBA" id="ARBA00023136"/>
    </source>
</evidence>
<dbReference type="GO" id="GO:0016747">
    <property type="term" value="F:acyltransferase activity, transferring groups other than amino-acyl groups"/>
    <property type="evidence" value="ECO:0007669"/>
    <property type="project" value="InterPro"/>
</dbReference>
<keyword evidence="5 8" id="KW-1133">Transmembrane helix</keyword>
<keyword evidence="3" id="KW-0808">Transferase</keyword>
<dbReference type="Pfam" id="PF19040">
    <property type="entry name" value="SGNH"/>
    <property type="match status" value="1"/>
</dbReference>
<keyword evidence="4 8" id="KW-0812">Transmembrane</keyword>
<feature type="domain" description="Acyltransferase 3" evidence="9">
    <location>
        <begin position="10"/>
        <end position="334"/>
    </location>
</feature>
<dbReference type="OrthoDB" id="9814807at2"/>
<evidence type="ECO:0000256" key="8">
    <source>
        <dbReference type="SAM" id="Phobius"/>
    </source>
</evidence>
<evidence type="ECO:0000256" key="5">
    <source>
        <dbReference type="ARBA" id="ARBA00022989"/>
    </source>
</evidence>
<feature type="domain" description="SGNH" evidence="10">
    <location>
        <begin position="418"/>
        <end position="623"/>
    </location>
</feature>
<dbReference type="AlphaFoldDB" id="A0A318GX89"/>
<proteinExistence type="predicted"/>
<evidence type="ECO:0000313" key="11">
    <source>
        <dbReference type="EMBL" id="PXW92405.1"/>
    </source>
</evidence>